<evidence type="ECO:0000259" key="4">
    <source>
        <dbReference type="Pfam" id="PF13947"/>
    </source>
</evidence>
<feature type="chain" id="PRO_5043518456" description="Wall-associated receptor kinase galacturonan-binding domain-containing protein" evidence="3">
    <location>
        <begin position="23"/>
        <end position="168"/>
    </location>
</feature>
<dbReference type="GO" id="GO:0030247">
    <property type="term" value="F:polysaccharide binding"/>
    <property type="evidence" value="ECO:0007669"/>
    <property type="project" value="InterPro"/>
</dbReference>
<gene>
    <name evidence="5" type="ORF">H6P81_010461</name>
</gene>
<comment type="subcellular location">
    <subcellularLocation>
        <location evidence="1">Membrane</location>
        <topology evidence="1">Single-pass membrane protein</topology>
    </subcellularLocation>
</comment>
<dbReference type="EMBL" id="JAINDJ010000004">
    <property type="protein sequence ID" value="KAG9450496.1"/>
    <property type="molecule type" value="Genomic_DNA"/>
</dbReference>
<dbReference type="Proteomes" id="UP000825729">
    <property type="component" value="Unassembled WGS sequence"/>
</dbReference>
<dbReference type="InterPro" id="IPR025287">
    <property type="entry name" value="WAK_GUB"/>
</dbReference>
<reference evidence="5 6" key="1">
    <citation type="submission" date="2021-07" db="EMBL/GenBank/DDBJ databases">
        <title>The Aristolochia fimbriata genome: insights into angiosperm evolution, floral development and chemical biosynthesis.</title>
        <authorList>
            <person name="Jiao Y."/>
        </authorList>
    </citation>
    <scope>NUCLEOTIDE SEQUENCE [LARGE SCALE GENOMIC DNA]</scope>
    <source>
        <strain evidence="5">IBCAS-2021</strain>
        <tissue evidence="5">Leaf</tissue>
    </source>
</reference>
<comment type="caution">
    <text evidence="5">The sequence shown here is derived from an EMBL/GenBank/DDBJ whole genome shotgun (WGS) entry which is preliminary data.</text>
</comment>
<evidence type="ECO:0000256" key="2">
    <source>
        <dbReference type="ARBA" id="ARBA00022729"/>
    </source>
</evidence>
<dbReference type="AlphaFoldDB" id="A0AAV7ES79"/>
<evidence type="ECO:0000256" key="1">
    <source>
        <dbReference type="ARBA" id="ARBA00004167"/>
    </source>
</evidence>
<evidence type="ECO:0000313" key="6">
    <source>
        <dbReference type="Proteomes" id="UP000825729"/>
    </source>
</evidence>
<accession>A0AAV7ES79</accession>
<dbReference type="PANTHER" id="PTHR33138:SF75">
    <property type="entry name" value="WALL-ASSOCIATED RECEPTOR KINASE GALACTURONAN-BINDING DOMAIN-CONTAINING PROTEIN"/>
    <property type="match status" value="1"/>
</dbReference>
<proteinExistence type="predicted"/>
<feature type="domain" description="Wall-associated receptor kinase galacturonan-binding" evidence="4">
    <location>
        <begin position="32"/>
        <end position="87"/>
    </location>
</feature>
<feature type="signal peptide" evidence="3">
    <location>
        <begin position="1"/>
        <end position="22"/>
    </location>
</feature>
<dbReference type="GO" id="GO:0016020">
    <property type="term" value="C:membrane"/>
    <property type="evidence" value="ECO:0007669"/>
    <property type="project" value="UniProtKB-SubCell"/>
</dbReference>
<protein>
    <recommendedName>
        <fullName evidence="4">Wall-associated receptor kinase galacturonan-binding domain-containing protein</fullName>
    </recommendedName>
</protein>
<dbReference type="Pfam" id="PF13947">
    <property type="entry name" value="GUB_WAK_bind"/>
    <property type="match status" value="1"/>
</dbReference>
<organism evidence="5 6">
    <name type="scientific">Aristolochia fimbriata</name>
    <name type="common">White veined hardy Dutchman's pipe vine</name>
    <dbReference type="NCBI Taxonomy" id="158543"/>
    <lineage>
        <taxon>Eukaryota</taxon>
        <taxon>Viridiplantae</taxon>
        <taxon>Streptophyta</taxon>
        <taxon>Embryophyta</taxon>
        <taxon>Tracheophyta</taxon>
        <taxon>Spermatophyta</taxon>
        <taxon>Magnoliopsida</taxon>
        <taxon>Magnoliidae</taxon>
        <taxon>Piperales</taxon>
        <taxon>Aristolochiaceae</taxon>
        <taxon>Aristolochia</taxon>
    </lineage>
</organism>
<sequence>MYPCTPFLFLIMLFVFVASCDSQGDEYYYLACAPKRFECGDFRDNISYPFQVDEGRPGYCSNPGYHITCVNDTAQIQIGSKTYRVTDPSFNVTLCHNCLEAINDLGFKAVPCYQNEKLTINKITIVDAVKEGFQLNWLAGEAEWCQRCRGAGGLCGSDPSEPATSACF</sequence>
<keyword evidence="6" id="KW-1185">Reference proteome</keyword>
<evidence type="ECO:0000313" key="5">
    <source>
        <dbReference type="EMBL" id="KAG9450496.1"/>
    </source>
</evidence>
<evidence type="ECO:0000256" key="3">
    <source>
        <dbReference type="SAM" id="SignalP"/>
    </source>
</evidence>
<name>A0AAV7ES79_ARIFI</name>
<dbReference type="PANTHER" id="PTHR33138">
    <property type="entry name" value="OS01G0690200 PROTEIN"/>
    <property type="match status" value="1"/>
</dbReference>
<keyword evidence="2 3" id="KW-0732">Signal</keyword>